<keyword evidence="2" id="KW-1185">Reference proteome</keyword>
<evidence type="ECO:0000313" key="2">
    <source>
        <dbReference type="Proteomes" id="UP000613401"/>
    </source>
</evidence>
<dbReference type="GeneID" id="69022102"/>
<dbReference type="Proteomes" id="UP000613401">
    <property type="component" value="Unassembled WGS sequence"/>
</dbReference>
<dbReference type="AlphaFoldDB" id="A0A8H4CDP9"/>
<gene>
    <name evidence="1" type="ORF">GCG54_00014995</name>
</gene>
<dbReference type="RefSeq" id="XP_045260936.1">
    <property type="nucleotide sequence ID" value="XM_045414814.1"/>
</dbReference>
<proteinExistence type="predicted"/>
<sequence length="360" mass="41675">MSYQNPNAILEVSGRECPCNRYAGGCSAQGLKNAIGYSIIRGNDDAALNHATSCCQELLKTLCSNGMEPVFLERDHRCRFVGSLLPDLLDQRCSAQVLEVFLRYTGYVDLKHPDTLGILQVIIERLLWMDLCEENKLDEHSRLKIDLILLAISSRFDGVDPKFERQLTFNRIKPWLMDRCRWAAYPPMASYPPNAHFPAFLGLLDAMISCFWDNRHRDNELNILSRTIYDDAFWFSLLEMLWTDQRIINGTMCRVVDISRRLLHIGKEMKERGMCADRDPFTKRNFLTEGRRGWKLRNLVKELRDGAKGRKDCRIAADWSDDVEVGFRIVGENQGRINFDNQAARMRKNSWLEMGRLVRS</sequence>
<reference evidence="1" key="2">
    <citation type="submission" date="2020-03" db="EMBL/GenBank/DDBJ databases">
        <authorList>
            <person name="Fu F.-F."/>
            <person name="Chen J."/>
        </authorList>
    </citation>
    <scope>NUCLEOTIDE SEQUENCE</scope>
    <source>
        <strain evidence="1">Lc1</strain>
    </source>
</reference>
<evidence type="ECO:0000313" key="1">
    <source>
        <dbReference type="EMBL" id="KAF3801777.1"/>
    </source>
</evidence>
<organism evidence="1 2">
    <name type="scientific">Colletotrichum gloeosporioides</name>
    <name type="common">Anthracnose fungus</name>
    <name type="synonym">Glomerella cingulata</name>
    <dbReference type="NCBI Taxonomy" id="474922"/>
    <lineage>
        <taxon>Eukaryota</taxon>
        <taxon>Fungi</taxon>
        <taxon>Dikarya</taxon>
        <taxon>Ascomycota</taxon>
        <taxon>Pezizomycotina</taxon>
        <taxon>Sordariomycetes</taxon>
        <taxon>Hypocreomycetidae</taxon>
        <taxon>Glomerellales</taxon>
        <taxon>Glomerellaceae</taxon>
        <taxon>Colletotrichum</taxon>
        <taxon>Colletotrichum gloeosporioides species complex</taxon>
    </lineage>
</organism>
<reference evidence="1" key="1">
    <citation type="journal article" date="2020" name="Phytopathology">
        <title>Genome sequence and comparative analysis of Colletotrichum gloeosporioides isolated from Liriodendron leaves.</title>
        <authorList>
            <person name="Fu F.F."/>
            <person name="Hao Z."/>
            <person name="Wang P."/>
            <person name="Lu Y."/>
            <person name="Xue L.J."/>
            <person name="Wei G."/>
            <person name="Tian Y."/>
            <person name="Baishi H."/>
            <person name="Xu H."/>
            <person name="Shi J."/>
            <person name="Cheng T."/>
            <person name="Wang G."/>
            <person name="Yi Y."/>
            <person name="Chen J."/>
        </authorList>
    </citation>
    <scope>NUCLEOTIDE SEQUENCE</scope>
    <source>
        <strain evidence="1">Lc1</strain>
    </source>
</reference>
<protein>
    <submittedName>
        <fullName evidence="1">Uncharacterized protein</fullName>
    </submittedName>
</protein>
<dbReference type="EMBL" id="WVTB01000066">
    <property type="protein sequence ID" value="KAF3801777.1"/>
    <property type="molecule type" value="Genomic_DNA"/>
</dbReference>
<comment type="caution">
    <text evidence="1">The sequence shown here is derived from an EMBL/GenBank/DDBJ whole genome shotgun (WGS) entry which is preliminary data.</text>
</comment>
<name>A0A8H4CDP9_COLGL</name>
<accession>A0A8H4CDP9</accession>